<dbReference type="PANTHER" id="PTHR42695:SF5">
    <property type="entry name" value="GLUTAMINE AMIDOTRANSFERASE YLR126C-RELATED"/>
    <property type="match status" value="1"/>
</dbReference>
<evidence type="ECO:0000313" key="2">
    <source>
        <dbReference type="EMBL" id="KAK7510858.1"/>
    </source>
</evidence>
<dbReference type="Proteomes" id="UP001363622">
    <property type="component" value="Unassembled WGS sequence"/>
</dbReference>
<reference evidence="2 3" key="1">
    <citation type="submission" date="2024-04" db="EMBL/GenBank/DDBJ databases">
        <title>Phyllosticta paracitricarpa is synonymous to the EU quarantine fungus P. citricarpa based on phylogenomic analyses.</title>
        <authorList>
            <consortium name="Lawrence Berkeley National Laboratory"/>
            <person name="Van Ingen-Buijs V.A."/>
            <person name="Van Westerhoven A.C."/>
            <person name="Haridas S."/>
            <person name="Skiadas P."/>
            <person name="Martin F."/>
            <person name="Groenewald J.Z."/>
            <person name="Crous P.W."/>
            <person name="Seidl M.F."/>
        </authorList>
    </citation>
    <scope>NUCLEOTIDE SEQUENCE [LARGE SCALE GENOMIC DNA]</scope>
    <source>
        <strain evidence="2 3">CBS 123371</strain>
    </source>
</reference>
<name>A0ABR1KA52_9PEZI</name>
<dbReference type="SUPFAM" id="SSF52317">
    <property type="entry name" value="Class I glutamine amidotransferase-like"/>
    <property type="match status" value="1"/>
</dbReference>
<gene>
    <name evidence="2" type="ORF">IWZ03DRAFT_69829</name>
</gene>
<comment type="caution">
    <text evidence="2">The sequence shown here is derived from an EMBL/GenBank/DDBJ whole genome shotgun (WGS) entry which is preliminary data.</text>
</comment>
<accession>A0ABR1KA52</accession>
<dbReference type="PROSITE" id="PS51273">
    <property type="entry name" value="GATASE_TYPE_1"/>
    <property type="match status" value="1"/>
</dbReference>
<dbReference type="InterPro" id="IPR017926">
    <property type="entry name" value="GATASE"/>
</dbReference>
<dbReference type="Pfam" id="PF00117">
    <property type="entry name" value="GATase"/>
    <property type="match status" value="1"/>
</dbReference>
<proteinExistence type="predicted"/>
<dbReference type="InterPro" id="IPR029062">
    <property type="entry name" value="Class_I_gatase-like"/>
</dbReference>
<keyword evidence="3" id="KW-1185">Reference proteome</keyword>
<evidence type="ECO:0000259" key="1">
    <source>
        <dbReference type="Pfam" id="PF00117"/>
    </source>
</evidence>
<dbReference type="PANTHER" id="PTHR42695">
    <property type="entry name" value="GLUTAMINE AMIDOTRANSFERASE YLR126C-RELATED"/>
    <property type="match status" value="1"/>
</dbReference>
<dbReference type="CDD" id="cd01741">
    <property type="entry name" value="GATase1_1"/>
    <property type="match status" value="1"/>
</dbReference>
<feature type="domain" description="Glutamine amidotransferase" evidence="1">
    <location>
        <begin position="54"/>
        <end position="204"/>
    </location>
</feature>
<protein>
    <submittedName>
        <fullName evidence="2">Class I glutamine amidotransferase-like protein</fullName>
    </submittedName>
</protein>
<dbReference type="Gene3D" id="3.40.50.880">
    <property type="match status" value="1"/>
</dbReference>
<sequence>MKPPFRIAVLEADTPLPEVVEQYGKYGDIFERLLQTAADAMGQPDVISSRDLQVSKWDVVDNEDSYPDLNDVDAVLISGSKHNSFDDKPWILKLVDFTKRVLAQDRVRLIGICFGHQIIGRALGVKVGRSDKGWELAVLPFALTDKGKEIFQKETVNIHQMHRDIVYEYPVGVEPLGQSPLCSTQAMYAKGRLITVQGHPEFNDRIMKVILDARHEQGIFDDALYSEAIQRAANSHDGVMIAQAFLRFLLEED</sequence>
<dbReference type="EMBL" id="JBBPHU010000013">
    <property type="protein sequence ID" value="KAK7510858.1"/>
    <property type="molecule type" value="Genomic_DNA"/>
</dbReference>
<organism evidence="2 3">
    <name type="scientific">Phyllosticta citriasiana</name>
    <dbReference type="NCBI Taxonomy" id="595635"/>
    <lineage>
        <taxon>Eukaryota</taxon>
        <taxon>Fungi</taxon>
        <taxon>Dikarya</taxon>
        <taxon>Ascomycota</taxon>
        <taxon>Pezizomycotina</taxon>
        <taxon>Dothideomycetes</taxon>
        <taxon>Dothideomycetes incertae sedis</taxon>
        <taxon>Botryosphaeriales</taxon>
        <taxon>Phyllostictaceae</taxon>
        <taxon>Phyllosticta</taxon>
    </lineage>
</organism>
<dbReference type="InterPro" id="IPR044992">
    <property type="entry name" value="ChyE-like"/>
</dbReference>
<evidence type="ECO:0000313" key="3">
    <source>
        <dbReference type="Proteomes" id="UP001363622"/>
    </source>
</evidence>